<evidence type="ECO:0000256" key="15">
    <source>
        <dbReference type="ARBA" id="ARBA00022989"/>
    </source>
</evidence>
<dbReference type="PROSITE" id="PS00107">
    <property type="entry name" value="PROTEIN_KINASE_ATP"/>
    <property type="match status" value="1"/>
</dbReference>
<dbReference type="OrthoDB" id="69842at2759"/>
<dbReference type="GO" id="GO:0043235">
    <property type="term" value="C:receptor complex"/>
    <property type="evidence" value="ECO:0000318"/>
    <property type="project" value="GO_Central"/>
</dbReference>
<dbReference type="OMA" id="CYANTEL"/>
<keyword evidence="8" id="KW-0812">Transmembrane</keyword>
<keyword evidence="12" id="KW-0418">Kinase</keyword>
<comment type="subcellular location">
    <subcellularLocation>
        <location evidence="3">Membrane</location>
        <topology evidence="3">Single-pass type I membrane protein</topology>
    </subcellularLocation>
</comment>
<dbReference type="GO" id="GO:0004674">
    <property type="term" value="F:protein serine/threonine kinase activity"/>
    <property type="evidence" value="ECO:0000318"/>
    <property type="project" value="GO_Central"/>
</dbReference>
<evidence type="ECO:0000256" key="13">
    <source>
        <dbReference type="ARBA" id="ARBA00022840"/>
    </source>
</evidence>
<keyword evidence="10" id="KW-0732">Signal</keyword>
<evidence type="ECO:0000313" key="21">
    <source>
        <dbReference type="EMBL" id="EDV26326.1"/>
    </source>
</evidence>
<dbReference type="InterPro" id="IPR017441">
    <property type="entry name" value="Protein_kinase_ATP_BS"/>
</dbReference>
<gene>
    <name evidence="21" type="ORF">TRIADDRAFT_22452</name>
</gene>
<sequence length="332" mass="38137">MTSGSGSGVPRLATRTLAKDVKLLNVVGKGRYGDVRKAKYHGQKVAVKIFSSRDERSWLRERHIYENVLTRHENVLCYYASDMTSSQSCTQMWLMTQYHENGSLYDYLQRQVLDPLELLRLAYSASSGLAYLHTEIVGTHDKLAVAHRDVKSKNILIMDNGNCCVADMGLAVTFSSDRGILNLGDNPKVGTKRYMPPEVLTERFNQENFDSFRKMDVYSFGLVLWEIARRCKTEYADADEYQLPYFGKVPNDPSVDEMRKIVVEDKIRPQIPKRLKNHEILRPYCKVIRECWSENPSSRLSMLRVKKTLMKMVNKLEFQKSKDLASSNEAIA</sequence>
<dbReference type="InParanoid" id="B3RRD7"/>
<keyword evidence="15" id="KW-1133">Transmembrane helix</keyword>
<evidence type="ECO:0000259" key="20">
    <source>
        <dbReference type="PROSITE" id="PS50011"/>
    </source>
</evidence>
<organism evidence="21 22">
    <name type="scientific">Trichoplax adhaerens</name>
    <name type="common">Trichoplax reptans</name>
    <dbReference type="NCBI Taxonomy" id="10228"/>
    <lineage>
        <taxon>Eukaryota</taxon>
        <taxon>Metazoa</taxon>
        <taxon>Placozoa</taxon>
        <taxon>Uniplacotomia</taxon>
        <taxon>Trichoplacea</taxon>
        <taxon>Trichoplacidae</taxon>
        <taxon>Trichoplax</taxon>
    </lineage>
</organism>
<dbReference type="Proteomes" id="UP000009022">
    <property type="component" value="Unassembled WGS sequence"/>
</dbReference>
<keyword evidence="17" id="KW-0675">Receptor</keyword>
<evidence type="ECO:0000256" key="11">
    <source>
        <dbReference type="ARBA" id="ARBA00022741"/>
    </source>
</evidence>
<dbReference type="FunCoup" id="B3RRD7">
    <property type="interactions" value="1726"/>
</dbReference>
<comment type="cofactor">
    <cofactor evidence="1">
        <name>Mn(2+)</name>
        <dbReference type="ChEBI" id="CHEBI:29035"/>
    </cofactor>
</comment>
<proteinExistence type="inferred from homology"/>
<evidence type="ECO:0000256" key="8">
    <source>
        <dbReference type="ARBA" id="ARBA00022692"/>
    </source>
</evidence>
<keyword evidence="14" id="KW-0460">Magnesium</keyword>
<dbReference type="Pfam" id="PF07714">
    <property type="entry name" value="PK_Tyr_Ser-Thr"/>
    <property type="match status" value="1"/>
</dbReference>
<evidence type="ECO:0000256" key="16">
    <source>
        <dbReference type="ARBA" id="ARBA00023136"/>
    </source>
</evidence>
<evidence type="ECO:0000256" key="18">
    <source>
        <dbReference type="PROSITE-ProRule" id="PRU10141"/>
    </source>
</evidence>
<dbReference type="GO" id="GO:0004675">
    <property type="term" value="F:transmembrane receptor protein serine/threonine kinase activity"/>
    <property type="evidence" value="ECO:0007669"/>
    <property type="project" value="UniProtKB-EC"/>
</dbReference>
<dbReference type="RefSeq" id="XP_002110322.1">
    <property type="nucleotide sequence ID" value="XM_002110286.1"/>
</dbReference>
<comment type="cofactor">
    <cofactor evidence="2">
        <name>Mg(2+)</name>
        <dbReference type="ChEBI" id="CHEBI:18420"/>
    </cofactor>
</comment>
<evidence type="ECO:0000256" key="17">
    <source>
        <dbReference type="ARBA" id="ARBA00023170"/>
    </source>
</evidence>
<evidence type="ECO:0000256" key="12">
    <source>
        <dbReference type="ARBA" id="ARBA00022777"/>
    </source>
</evidence>
<dbReference type="CTD" id="6751537"/>
<dbReference type="eggNOG" id="KOG2052">
    <property type="taxonomic scope" value="Eukaryota"/>
</dbReference>
<dbReference type="InterPro" id="IPR008271">
    <property type="entry name" value="Ser/Thr_kinase_AS"/>
</dbReference>
<dbReference type="InterPro" id="IPR000719">
    <property type="entry name" value="Prot_kinase_dom"/>
</dbReference>
<evidence type="ECO:0000256" key="7">
    <source>
        <dbReference type="ARBA" id="ARBA00022679"/>
    </source>
</evidence>
<dbReference type="AlphaFoldDB" id="B3RRD7"/>
<feature type="domain" description="Protein kinase" evidence="20">
    <location>
        <begin position="21"/>
        <end position="313"/>
    </location>
</feature>
<dbReference type="SUPFAM" id="SSF56112">
    <property type="entry name" value="Protein kinase-like (PK-like)"/>
    <property type="match status" value="1"/>
</dbReference>
<keyword evidence="16" id="KW-0472">Membrane</keyword>
<dbReference type="PROSITE" id="PS50011">
    <property type="entry name" value="PROTEIN_KINASE_DOM"/>
    <property type="match status" value="1"/>
</dbReference>
<reference evidence="21 22" key="1">
    <citation type="journal article" date="2008" name="Nature">
        <title>The Trichoplax genome and the nature of placozoans.</title>
        <authorList>
            <person name="Srivastava M."/>
            <person name="Begovic E."/>
            <person name="Chapman J."/>
            <person name="Putnam N.H."/>
            <person name="Hellsten U."/>
            <person name="Kawashima T."/>
            <person name="Kuo A."/>
            <person name="Mitros T."/>
            <person name="Salamov A."/>
            <person name="Carpenter M.L."/>
            <person name="Signorovitch A.Y."/>
            <person name="Moreno M.A."/>
            <person name="Kamm K."/>
            <person name="Grimwood J."/>
            <person name="Schmutz J."/>
            <person name="Shapiro H."/>
            <person name="Grigoriev I.V."/>
            <person name="Buss L.W."/>
            <person name="Schierwater B."/>
            <person name="Dellaporta S.L."/>
            <person name="Rokhsar D.S."/>
        </authorList>
    </citation>
    <scope>NUCLEOTIDE SEQUENCE [LARGE SCALE GENOMIC DNA]</scope>
    <source>
        <strain evidence="21 22">Grell-BS-1999</strain>
    </source>
</reference>
<dbReference type="InterPro" id="IPR001245">
    <property type="entry name" value="Ser-Thr/Tyr_kinase_cat_dom"/>
</dbReference>
<evidence type="ECO:0000256" key="4">
    <source>
        <dbReference type="ARBA" id="ARBA00009605"/>
    </source>
</evidence>
<dbReference type="GeneID" id="6751537"/>
<evidence type="ECO:0000256" key="6">
    <source>
        <dbReference type="ARBA" id="ARBA00022527"/>
    </source>
</evidence>
<dbReference type="HOGENOM" id="CLU_000288_8_0_1"/>
<dbReference type="Gene3D" id="1.10.510.10">
    <property type="entry name" value="Transferase(Phosphotransferase) domain 1"/>
    <property type="match status" value="1"/>
</dbReference>
<dbReference type="PROSITE" id="PS00108">
    <property type="entry name" value="PROTEIN_KINASE_ST"/>
    <property type="match status" value="1"/>
</dbReference>
<dbReference type="EMBL" id="DS985243">
    <property type="protein sequence ID" value="EDV26326.1"/>
    <property type="molecule type" value="Genomic_DNA"/>
</dbReference>
<keyword evidence="9" id="KW-0479">Metal-binding</keyword>
<dbReference type="FunFam" id="1.10.510.10:FF:000018">
    <property type="entry name" value="Receptor protein serine/threonine kinase"/>
    <property type="match status" value="1"/>
</dbReference>
<evidence type="ECO:0000256" key="3">
    <source>
        <dbReference type="ARBA" id="ARBA00004479"/>
    </source>
</evidence>
<dbReference type="PANTHER" id="PTHR23255">
    <property type="entry name" value="TRANSFORMING GROWTH FACTOR-BETA RECEPTOR TYPE I AND II"/>
    <property type="match status" value="1"/>
</dbReference>
<evidence type="ECO:0000256" key="14">
    <source>
        <dbReference type="ARBA" id="ARBA00022842"/>
    </source>
</evidence>
<evidence type="ECO:0000256" key="2">
    <source>
        <dbReference type="ARBA" id="ARBA00001946"/>
    </source>
</evidence>
<keyword evidence="11 18" id="KW-0547">Nucleotide-binding</keyword>
<evidence type="ECO:0000256" key="9">
    <source>
        <dbReference type="ARBA" id="ARBA00022723"/>
    </source>
</evidence>
<dbReference type="STRING" id="10228.B3RRD7"/>
<keyword evidence="22" id="KW-1185">Reference proteome</keyword>
<dbReference type="GO" id="GO:0046872">
    <property type="term" value="F:metal ion binding"/>
    <property type="evidence" value="ECO:0007669"/>
    <property type="project" value="UniProtKB-KW"/>
</dbReference>
<keyword evidence="7" id="KW-0808">Transferase</keyword>
<dbReference type="CDD" id="cd14056">
    <property type="entry name" value="STKc_TGFbR_I"/>
    <property type="match status" value="1"/>
</dbReference>
<keyword evidence="6 19" id="KW-0723">Serine/threonine-protein kinase</keyword>
<dbReference type="Gene3D" id="3.30.200.20">
    <property type="entry name" value="Phosphorylase Kinase, domain 1"/>
    <property type="match status" value="1"/>
</dbReference>
<keyword evidence="13 18" id="KW-0067">ATP-binding</keyword>
<evidence type="ECO:0000256" key="5">
    <source>
        <dbReference type="ARBA" id="ARBA00012401"/>
    </source>
</evidence>
<dbReference type="InterPro" id="IPR000333">
    <property type="entry name" value="TGFB_receptor"/>
</dbReference>
<dbReference type="EC" id="2.7.11.30" evidence="5"/>
<dbReference type="PhylomeDB" id="B3RRD7"/>
<dbReference type="PIRSF" id="PIRSF000654">
    <property type="entry name" value="Integrin-linked_kinase"/>
    <property type="match status" value="1"/>
</dbReference>
<comment type="similarity">
    <text evidence="4">Belongs to the protein kinase superfamily. TKL Ser/Thr protein kinase family. TGFB receptor subfamily.</text>
</comment>
<evidence type="ECO:0000313" key="22">
    <source>
        <dbReference type="Proteomes" id="UP000009022"/>
    </source>
</evidence>
<feature type="binding site" evidence="18">
    <location>
        <position position="48"/>
    </location>
    <ligand>
        <name>ATP</name>
        <dbReference type="ChEBI" id="CHEBI:30616"/>
    </ligand>
</feature>
<dbReference type="GO" id="GO:0005886">
    <property type="term" value="C:plasma membrane"/>
    <property type="evidence" value="ECO:0000318"/>
    <property type="project" value="GO_Central"/>
</dbReference>
<evidence type="ECO:0000256" key="10">
    <source>
        <dbReference type="ARBA" id="ARBA00022729"/>
    </source>
</evidence>
<dbReference type="InterPro" id="IPR011009">
    <property type="entry name" value="Kinase-like_dom_sf"/>
</dbReference>
<accession>B3RRD7</accession>
<evidence type="ECO:0000256" key="1">
    <source>
        <dbReference type="ARBA" id="ARBA00001936"/>
    </source>
</evidence>
<evidence type="ECO:0000256" key="19">
    <source>
        <dbReference type="RuleBase" id="RU000304"/>
    </source>
</evidence>
<dbReference type="GO" id="GO:0071363">
    <property type="term" value="P:cellular response to growth factor stimulus"/>
    <property type="evidence" value="ECO:0000318"/>
    <property type="project" value="GO_Central"/>
</dbReference>
<dbReference type="SMART" id="SM00220">
    <property type="entry name" value="S_TKc"/>
    <property type="match status" value="1"/>
</dbReference>
<dbReference type="PANTHER" id="PTHR23255:SF72">
    <property type="entry name" value="RECEPTOR PROTEIN SERINE_THREONINE KINASE"/>
    <property type="match status" value="1"/>
</dbReference>
<protein>
    <recommendedName>
        <fullName evidence="5">receptor protein serine/threonine kinase</fullName>
        <ecNumber evidence="5">2.7.11.30</ecNumber>
    </recommendedName>
</protein>
<name>B3RRD7_TRIAD</name>
<dbReference type="GO" id="GO:0005524">
    <property type="term" value="F:ATP binding"/>
    <property type="evidence" value="ECO:0007669"/>
    <property type="project" value="UniProtKB-UniRule"/>
</dbReference>
<dbReference type="KEGG" id="tad:TRIADDRAFT_22452"/>